<sequence>MTQSMKPIYQNTATQVQQQRASQKTVAEHAIVAEKTNTTQSSPSQHSSNKHQADNLKTKQNSPKQSRNSPTPHSSNKLFAVEENRTKQASPAQHSNNNPYAEVKTEYNKAVQLNIAAKAINLTPLISR</sequence>
<dbReference type="AlphaFoldDB" id="A0ABC8SKY5"/>
<feature type="compositionally biased region" description="Polar residues" evidence="1">
    <location>
        <begin position="58"/>
        <end position="77"/>
    </location>
</feature>
<evidence type="ECO:0000313" key="2">
    <source>
        <dbReference type="EMBL" id="CAK9150250.1"/>
    </source>
</evidence>
<accession>A0ABC8SKY5</accession>
<dbReference type="Proteomes" id="UP001642360">
    <property type="component" value="Unassembled WGS sequence"/>
</dbReference>
<comment type="caution">
    <text evidence="3">The sequence shown here is derived from an EMBL/GenBank/DDBJ whole genome shotgun (WGS) entry which is preliminary data.</text>
</comment>
<gene>
    <name evidence="2" type="ORF">ILEXP_LOCUS18387</name>
    <name evidence="3" type="ORF">ILEXP_LOCUS24120</name>
</gene>
<name>A0ABC8SKY5_9AQUA</name>
<evidence type="ECO:0000313" key="3">
    <source>
        <dbReference type="EMBL" id="CAK9155713.1"/>
    </source>
</evidence>
<feature type="compositionally biased region" description="Polar residues" evidence="1">
    <location>
        <begin position="1"/>
        <end position="25"/>
    </location>
</feature>
<organism evidence="3 4">
    <name type="scientific">Ilex paraguariensis</name>
    <name type="common">yerba mate</name>
    <dbReference type="NCBI Taxonomy" id="185542"/>
    <lineage>
        <taxon>Eukaryota</taxon>
        <taxon>Viridiplantae</taxon>
        <taxon>Streptophyta</taxon>
        <taxon>Embryophyta</taxon>
        <taxon>Tracheophyta</taxon>
        <taxon>Spermatophyta</taxon>
        <taxon>Magnoliopsida</taxon>
        <taxon>eudicotyledons</taxon>
        <taxon>Gunneridae</taxon>
        <taxon>Pentapetalae</taxon>
        <taxon>asterids</taxon>
        <taxon>campanulids</taxon>
        <taxon>Aquifoliales</taxon>
        <taxon>Aquifoliaceae</taxon>
        <taxon>Ilex</taxon>
    </lineage>
</organism>
<proteinExistence type="predicted"/>
<evidence type="ECO:0000313" key="4">
    <source>
        <dbReference type="Proteomes" id="UP001642360"/>
    </source>
</evidence>
<feature type="region of interest" description="Disordered" evidence="1">
    <location>
        <begin position="1"/>
        <end position="101"/>
    </location>
</feature>
<dbReference type="EMBL" id="CAUOFW020002013">
    <property type="protein sequence ID" value="CAK9150250.1"/>
    <property type="molecule type" value="Genomic_DNA"/>
</dbReference>
<keyword evidence="4" id="KW-1185">Reference proteome</keyword>
<feature type="compositionally biased region" description="Polar residues" evidence="1">
    <location>
        <begin position="35"/>
        <end position="47"/>
    </location>
</feature>
<feature type="compositionally biased region" description="Polar residues" evidence="1">
    <location>
        <begin position="87"/>
        <end position="99"/>
    </location>
</feature>
<evidence type="ECO:0000256" key="1">
    <source>
        <dbReference type="SAM" id="MobiDB-lite"/>
    </source>
</evidence>
<reference evidence="3 4" key="1">
    <citation type="submission" date="2024-02" db="EMBL/GenBank/DDBJ databases">
        <authorList>
            <person name="Vignale AGUSTIN F."/>
            <person name="Sosa J E."/>
            <person name="Modenutti C."/>
        </authorList>
    </citation>
    <scope>NUCLEOTIDE SEQUENCE [LARGE SCALE GENOMIC DNA]</scope>
</reference>
<protein>
    <submittedName>
        <fullName evidence="3">Uncharacterized protein</fullName>
    </submittedName>
</protein>
<dbReference type="EMBL" id="CAUOFW020002725">
    <property type="protein sequence ID" value="CAK9155713.1"/>
    <property type="molecule type" value="Genomic_DNA"/>
</dbReference>